<evidence type="ECO:0000256" key="10">
    <source>
        <dbReference type="PROSITE-ProRule" id="PRU00409"/>
    </source>
</evidence>
<evidence type="ECO:0000256" key="1">
    <source>
        <dbReference type="ARBA" id="ARBA00001946"/>
    </source>
</evidence>
<dbReference type="Gene3D" id="3.30.1490.20">
    <property type="entry name" value="ATP-grasp fold, A domain"/>
    <property type="match status" value="1"/>
</dbReference>
<keyword evidence="4" id="KW-0028">Amino-acid biosynthesis</keyword>
<comment type="caution">
    <text evidence="12">The sequence shown here is derived from an EMBL/GenBank/DDBJ whole genome shotgun (WGS) entry which is preliminary data.</text>
</comment>
<evidence type="ECO:0000256" key="2">
    <source>
        <dbReference type="ARBA" id="ARBA00006239"/>
    </source>
</evidence>
<protein>
    <submittedName>
        <fullName evidence="12">Lysine biosynthesis protein LysX</fullName>
    </submittedName>
</protein>
<keyword evidence="3" id="KW-0436">Ligase</keyword>
<proteinExistence type="inferred from homology"/>
<dbReference type="PANTHER" id="PTHR21621:SF2">
    <property type="entry name" value="COENZYME GAMMA-F420-2:ALPHA-L-GLUTAMATE LIGASE"/>
    <property type="match status" value="1"/>
</dbReference>
<dbReference type="GO" id="GO:0043774">
    <property type="term" value="F:coenzyme F420-2 alpha-glutamyl ligase activity"/>
    <property type="evidence" value="ECO:0007669"/>
    <property type="project" value="TreeGrafter"/>
</dbReference>
<evidence type="ECO:0000256" key="7">
    <source>
        <dbReference type="ARBA" id="ARBA00022840"/>
    </source>
</evidence>
<gene>
    <name evidence="12" type="ORF">B9Q01_05970</name>
</gene>
<dbReference type="PROSITE" id="PS50975">
    <property type="entry name" value="ATP_GRASP"/>
    <property type="match status" value="1"/>
</dbReference>
<dbReference type="EMBL" id="NEXC01000037">
    <property type="protein sequence ID" value="PSN83089.1"/>
    <property type="molecule type" value="Genomic_DNA"/>
</dbReference>
<dbReference type="NCBIfam" id="TIGR02144">
    <property type="entry name" value="LysX_arch"/>
    <property type="match status" value="1"/>
</dbReference>
<keyword evidence="8" id="KW-0460">Magnesium</keyword>
<comment type="cofactor">
    <cofactor evidence="1">
        <name>Mg(2+)</name>
        <dbReference type="ChEBI" id="CHEBI:18420"/>
    </cofactor>
</comment>
<feature type="domain" description="ATP-grasp" evidence="11">
    <location>
        <begin position="96"/>
        <end position="281"/>
    </location>
</feature>
<evidence type="ECO:0000256" key="6">
    <source>
        <dbReference type="ARBA" id="ARBA00022741"/>
    </source>
</evidence>
<reference evidence="12 13" key="1">
    <citation type="submission" date="2017-04" db="EMBL/GenBank/DDBJ databases">
        <title>Novel microbial lineages endemic to geothermal iron-oxide mats fill important gaps in the evolutionary history of Archaea.</title>
        <authorList>
            <person name="Jay Z.J."/>
            <person name="Beam J.P."/>
            <person name="Dlakic M."/>
            <person name="Rusch D.B."/>
            <person name="Kozubal M.A."/>
            <person name="Inskeep W.P."/>
        </authorList>
    </citation>
    <scope>NUCLEOTIDE SEQUENCE [LARGE SCALE GENOMIC DNA]</scope>
    <source>
        <strain evidence="12">OSP_D</strain>
    </source>
</reference>
<dbReference type="Gene3D" id="3.30.470.20">
    <property type="entry name" value="ATP-grasp fold, B domain"/>
    <property type="match status" value="1"/>
</dbReference>
<evidence type="ECO:0000259" key="11">
    <source>
        <dbReference type="PROSITE" id="PS50975"/>
    </source>
</evidence>
<comment type="pathway">
    <text evidence="9">Amino-acid biosynthesis.</text>
</comment>
<name>A0A2R6A9R0_9ARCH</name>
<dbReference type="InterPro" id="IPR016185">
    <property type="entry name" value="PreATP-grasp_dom_sf"/>
</dbReference>
<dbReference type="PANTHER" id="PTHR21621">
    <property type="entry name" value="RIBOSOMAL PROTEIN S6 MODIFICATION PROTEIN"/>
    <property type="match status" value="1"/>
</dbReference>
<dbReference type="Pfam" id="PF08443">
    <property type="entry name" value="RimK"/>
    <property type="match status" value="1"/>
</dbReference>
<dbReference type="FunFam" id="3.30.470.20:FF:000058">
    <property type="entry name" value="Alpha-aminoadipate--LysW ligase LysX protein"/>
    <property type="match status" value="1"/>
</dbReference>
<dbReference type="AlphaFoldDB" id="A0A2R6A9R0"/>
<dbReference type="GO" id="GO:0005737">
    <property type="term" value="C:cytoplasm"/>
    <property type="evidence" value="ECO:0007669"/>
    <property type="project" value="TreeGrafter"/>
</dbReference>
<dbReference type="GO" id="GO:0046872">
    <property type="term" value="F:metal ion binding"/>
    <property type="evidence" value="ECO:0007669"/>
    <property type="project" value="UniProtKB-KW"/>
</dbReference>
<evidence type="ECO:0000256" key="3">
    <source>
        <dbReference type="ARBA" id="ARBA00022598"/>
    </source>
</evidence>
<keyword evidence="6 10" id="KW-0547">Nucleotide-binding</keyword>
<dbReference type="GO" id="GO:0005524">
    <property type="term" value="F:ATP binding"/>
    <property type="evidence" value="ECO:0007669"/>
    <property type="project" value="UniProtKB-UniRule"/>
</dbReference>
<dbReference type="InterPro" id="IPR013651">
    <property type="entry name" value="ATP-grasp_RimK-type"/>
</dbReference>
<dbReference type="NCBIfam" id="TIGR00768">
    <property type="entry name" value="rimK_fam"/>
    <property type="match status" value="1"/>
</dbReference>
<evidence type="ECO:0000313" key="13">
    <source>
        <dbReference type="Proteomes" id="UP000240880"/>
    </source>
</evidence>
<evidence type="ECO:0000256" key="8">
    <source>
        <dbReference type="ARBA" id="ARBA00022842"/>
    </source>
</evidence>
<organism evidence="12 13">
    <name type="scientific">Candidatus Marsarchaeota G1 archaeon OSP_D</name>
    <dbReference type="NCBI Taxonomy" id="1978155"/>
    <lineage>
        <taxon>Archaea</taxon>
        <taxon>Candidatus Marsarchaeota</taxon>
        <taxon>Candidatus Marsarchaeota group 1</taxon>
    </lineage>
</organism>
<dbReference type="GO" id="GO:0009085">
    <property type="term" value="P:lysine biosynthetic process"/>
    <property type="evidence" value="ECO:0007669"/>
    <property type="project" value="InterPro"/>
</dbReference>
<dbReference type="Gene3D" id="3.40.50.20">
    <property type="match status" value="1"/>
</dbReference>
<comment type="similarity">
    <text evidence="2">Belongs to the RimK family. LysX subfamily.</text>
</comment>
<dbReference type="SUPFAM" id="SSF56059">
    <property type="entry name" value="Glutathione synthetase ATP-binding domain-like"/>
    <property type="match status" value="1"/>
</dbReference>
<keyword evidence="5" id="KW-0479">Metal-binding</keyword>
<evidence type="ECO:0000256" key="4">
    <source>
        <dbReference type="ARBA" id="ARBA00022605"/>
    </source>
</evidence>
<dbReference type="InterPro" id="IPR004666">
    <property type="entry name" value="Rp_bS6_RimK/Lys_biosynth_LsyX"/>
</dbReference>
<evidence type="ECO:0000313" key="12">
    <source>
        <dbReference type="EMBL" id="PSN83089.1"/>
    </source>
</evidence>
<evidence type="ECO:0000256" key="5">
    <source>
        <dbReference type="ARBA" id="ARBA00022723"/>
    </source>
</evidence>
<dbReference type="InterPro" id="IPR011761">
    <property type="entry name" value="ATP-grasp"/>
</dbReference>
<dbReference type="Proteomes" id="UP000240880">
    <property type="component" value="Unassembled WGS sequence"/>
</dbReference>
<dbReference type="InterPro" id="IPR013815">
    <property type="entry name" value="ATP_grasp_subdomain_1"/>
</dbReference>
<keyword evidence="7 10" id="KW-0067">ATP-binding</keyword>
<dbReference type="SUPFAM" id="SSF52440">
    <property type="entry name" value="PreATP-grasp domain"/>
    <property type="match status" value="1"/>
</dbReference>
<evidence type="ECO:0000256" key="9">
    <source>
        <dbReference type="ARBA" id="ARBA00029440"/>
    </source>
</evidence>
<sequence length="286" mass="31796">MGRISVCAEVTIFSDHPRWEEKELLRASKELGVKAELLNIARVALDCARTLFELSYIRCISHTKSQLLAWLLSEYSEIVVNSRHTYTICSNKAITTAMLSASGIPTPRTVVCFDRALALEKAEELGFPVVIKPVYGSWGTMVGKLSDRDSLKAVLEHKWALGSPQDQVIYLQEFVKRPPRDLRAVVVGEKVVACSARYSPPGEWRTNVALGGKSERHKLTQEEEELFLKAARVVGGGVLGIDAMESERGLLIHEINPGVEFKGVVEATRVDVAREIVSYLYSLIKK</sequence>
<dbReference type="InterPro" id="IPR011870">
    <property type="entry name" value="LysX_arch"/>
</dbReference>
<dbReference type="FunFam" id="3.30.1490.20:FF:000025">
    <property type="entry name" value="Alpha-aminoadipate--LysW ligase LysX protein"/>
    <property type="match status" value="1"/>
</dbReference>
<accession>A0A2R6A9R0</accession>